<dbReference type="RefSeq" id="WP_160884994.1">
    <property type="nucleotide sequence ID" value="NZ_WURB01000008.1"/>
</dbReference>
<evidence type="ECO:0000313" key="1">
    <source>
        <dbReference type="EMBL" id="MXQ12416.1"/>
    </source>
</evidence>
<dbReference type="Proteomes" id="UP000436483">
    <property type="component" value="Unassembled WGS sequence"/>
</dbReference>
<dbReference type="EMBL" id="WURB01000008">
    <property type="protein sequence ID" value="MXQ12416.1"/>
    <property type="molecule type" value="Genomic_DNA"/>
</dbReference>
<gene>
    <name evidence="1" type="ORF">GR328_13280</name>
</gene>
<reference evidence="1 2" key="2">
    <citation type="submission" date="2020-01" db="EMBL/GenBank/DDBJ databases">
        <title>Microvirga sp. nov., an arsenate reduction bacterium isolated from Tibet hotspring sediments.</title>
        <authorList>
            <person name="Xian W.-D."/>
            <person name="Li W.-J."/>
        </authorList>
    </citation>
    <scope>NUCLEOTIDE SEQUENCE [LARGE SCALE GENOMIC DNA]</scope>
    <source>
        <strain evidence="1 2">KCTC 23863</strain>
    </source>
</reference>
<evidence type="ECO:0000313" key="2">
    <source>
        <dbReference type="Proteomes" id="UP000436483"/>
    </source>
</evidence>
<proteinExistence type="predicted"/>
<name>A0A7X3MSG4_9HYPH</name>
<reference evidence="1 2" key="1">
    <citation type="submission" date="2019-12" db="EMBL/GenBank/DDBJ databases">
        <authorList>
            <person name="Yuan C.-G."/>
        </authorList>
    </citation>
    <scope>NUCLEOTIDE SEQUENCE [LARGE SCALE GENOMIC DNA]</scope>
    <source>
        <strain evidence="1 2">KCTC 23863</strain>
    </source>
</reference>
<protein>
    <submittedName>
        <fullName evidence="1">Uncharacterized protein</fullName>
    </submittedName>
</protein>
<accession>A0A7X3MSG4</accession>
<comment type="caution">
    <text evidence="1">The sequence shown here is derived from an EMBL/GenBank/DDBJ whole genome shotgun (WGS) entry which is preliminary data.</text>
</comment>
<dbReference type="AlphaFoldDB" id="A0A7X3MSG4"/>
<organism evidence="1 2">
    <name type="scientific">Microvirga makkahensis</name>
    <dbReference type="NCBI Taxonomy" id="1128670"/>
    <lineage>
        <taxon>Bacteria</taxon>
        <taxon>Pseudomonadati</taxon>
        <taxon>Pseudomonadota</taxon>
        <taxon>Alphaproteobacteria</taxon>
        <taxon>Hyphomicrobiales</taxon>
        <taxon>Methylobacteriaceae</taxon>
        <taxon>Microvirga</taxon>
    </lineage>
</organism>
<sequence length="91" mass="10103">MANIGPDQVEAEARALLKEAIERSGWYPILSRAERDKRIERDVDRYWHVMAQDAAQRLLDHFEACSRVACHRAGRAQDVGSGASLGPSGRG</sequence>
<keyword evidence="2" id="KW-1185">Reference proteome</keyword>
<dbReference type="OrthoDB" id="8022886at2"/>